<dbReference type="RefSeq" id="WP_203004658.1">
    <property type="nucleotide sequence ID" value="NZ_JADWYU010000136.1"/>
</dbReference>
<comment type="caution">
    <text evidence="2">The sequence shown here is derived from an EMBL/GenBank/DDBJ whole genome shotgun (WGS) entry which is preliminary data.</text>
</comment>
<dbReference type="PROSITE" id="PS51257">
    <property type="entry name" value="PROKAR_LIPOPROTEIN"/>
    <property type="match status" value="1"/>
</dbReference>
<keyword evidence="1" id="KW-0732">Signal</keyword>
<evidence type="ECO:0000256" key="1">
    <source>
        <dbReference type="SAM" id="SignalP"/>
    </source>
</evidence>
<gene>
    <name evidence="2" type="ORF">I7412_23825</name>
</gene>
<dbReference type="Proteomes" id="UP000604475">
    <property type="component" value="Unassembled WGS sequence"/>
</dbReference>
<proteinExistence type="predicted"/>
<keyword evidence="3" id="KW-1185">Reference proteome</keyword>
<protein>
    <recommendedName>
        <fullName evidence="4">DUF732 domain-containing protein</fullName>
    </recommendedName>
</protein>
<reference evidence="2" key="1">
    <citation type="submission" date="2020-12" db="EMBL/GenBank/DDBJ databases">
        <title>Genomic characterization of non-nitrogen-fixing Frankia strains.</title>
        <authorList>
            <person name="Carlos-Shanley C."/>
            <person name="Guerra T."/>
            <person name="Hahn D."/>
        </authorList>
    </citation>
    <scope>NUCLEOTIDE SEQUENCE</scope>
    <source>
        <strain evidence="2">CN6</strain>
    </source>
</reference>
<name>A0A937RDJ6_9ACTN</name>
<evidence type="ECO:0000313" key="2">
    <source>
        <dbReference type="EMBL" id="MBL7630138.1"/>
    </source>
</evidence>
<evidence type="ECO:0008006" key="4">
    <source>
        <dbReference type="Google" id="ProtNLM"/>
    </source>
</evidence>
<sequence length="167" mass="17054">MRRTRLLAAAGMVLVPLILGAACESSTEPDAGPADSPSVTYFGTYVPITPSVAAGQGSAGRLSFSDVKDSPLAAAFVAAFRAQHPDLAEGRSDSGIANDVTHICLDDLRDPATGQPRPDGDAAALAKIPARFERNGIIPGPSTSDEILALAKSTVCDHLDELAATGG</sequence>
<dbReference type="EMBL" id="JAEACQ010000243">
    <property type="protein sequence ID" value="MBL7630138.1"/>
    <property type="molecule type" value="Genomic_DNA"/>
</dbReference>
<evidence type="ECO:0000313" key="3">
    <source>
        <dbReference type="Proteomes" id="UP000604475"/>
    </source>
</evidence>
<feature type="signal peptide" evidence="1">
    <location>
        <begin position="1"/>
        <end position="21"/>
    </location>
</feature>
<organism evidence="2 3">
    <name type="scientific">Frankia nepalensis</name>
    <dbReference type="NCBI Taxonomy" id="1836974"/>
    <lineage>
        <taxon>Bacteria</taxon>
        <taxon>Bacillati</taxon>
        <taxon>Actinomycetota</taxon>
        <taxon>Actinomycetes</taxon>
        <taxon>Frankiales</taxon>
        <taxon>Frankiaceae</taxon>
        <taxon>Frankia</taxon>
    </lineage>
</organism>
<dbReference type="AlphaFoldDB" id="A0A937RDJ6"/>
<feature type="chain" id="PRO_5037068251" description="DUF732 domain-containing protein" evidence="1">
    <location>
        <begin position="22"/>
        <end position="167"/>
    </location>
</feature>
<accession>A0A937RDJ6</accession>